<reference evidence="7 8" key="1">
    <citation type="submission" date="2016-10" db="EMBL/GenBank/DDBJ databases">
        <authorList>
            <person name="Varghese N."/>
            <person name="Submissions S."/>
        </authorList>
    </citation>
    <scope>NUCLEOTIDE SEQUENCE [LARGE SCALE GENOMIC DNA]</scope>
    <source>
        <strain evidence="7 8">DSM 16392</strain>
    </source>
</reference>
<evidence type="ECO:0000313" key="7">
    <source>
        <dbReference type="EMBL" id="SFL20868.1"/>
    </source>
</evidence>
<organism evidence="7 8">
    <name type="scientific">Pseudovibrio ascidiaceicola</name>
    <dbReference type="NCBI Taxonomy" id="285279"/>
    <lineage>
        <taxon>Bacteria</taxon>
        <taxon>Pseudomonadati</taxon>
        <taxon>Pseudomonadota</taxon>
        <taxon>Alphaproteobacteria</taxon>
        <taxon>Hyphomicrobiales</taxon>
        <taxon>Stappiaceae</taxon>
        <taxon>Pseudovibrio</taxon>
    </lineage>
</organism>
<dbReference type="InterPro" id="IPR007627">
    <property type="entry name" value="RNA_pol_sigma70_r2"/>
</dbReference>
<dbReference type="InterPro" id="IPR036388">
    <property type="entry name" value="WH-like_DNA-bd_sf"/>
</dbReference>
<dbReference type="InterPro" id="IPR013325">
    <property type="entry name" value="RNA_pol_sigma_r2"/>
</dbReference>
<sequence>MMVAIFPYTRFSEQLRFVTKSSQQVKIHIKNYEGLVRYAASITKDWALSEDIVQDAFLRIDSKSPNAPDSYIRRIVHNLCIDQLRKQQRELQRFDHETPITSYSEQKPTQESALADKQELKLVIKALAELPQITREVVELHRLEGLKLREIASRLNLSVTQTHEHLHTGIKHCMRVLNAKR</sequence>
<evidence type="ECO:0000256" key="2">
    <source>
        <dbReference type="ARBA" id="ARBA00023015"/>
    </source>
</evidence>
<keyword evidence="8" id="KW-1185">Reference proteome</keyword>
<dbReference type="InterPro" id="IPR013249">
    <property type="entry name" value="RNA_pol_sigma70_r4_t2"/>
</dbReference>
<dbReference type="Pfam" id="PF08281">
    <property type="entry name" value="Sigma70_r4_2"/>
    <property type="match status" value="1"/>
</dbReference>
<proteinExistence type="inferred from homology"/>
<keyword evidence="4" id="KW-0804">Transcription</keyword>
<gene>
    <name evidence="7" type="ORF">SAMN04488518_12216</name>
</gene>
<dbReference type="InterPro" id="IPR014284">
    <property type="entry name" value="RNA_pol_sigma-70_dom"/>
</dbReference>
<dbReference type="PANTHER" id="PTHR43133">
    <property type="entry name" value="RNA POLYMERASE ECF-TYPE SIGMA FACTO"/>
    <property type="match status" value="1"/>
</dbReference>
<dbReference type="SUPFAM" id="SSF88659">
    <property type="entry name" value="Sigma3 and sigma4 domains of RNA polymerase sigma factors"/>
    <property type="match status" value="1"/>
</dbReference>
<dbReference type="NCBIfam" id="TIGR02937">
    <property type="entry name" value="sigma70-ECF"/>
    <property type="match status" value="1"/>
</dbReference>
<evidence type="ECO:0000256" key="3">
    <source>
        <dbReference type="ARBA" id="ARBA00023082"/>
    </source>
</evidence>
<dbReference type="InterPro" id="IPR039425">
    <property type="entry name" value="RNA_pol_sigma-70-like"/>
</dbReference>
<accession>A0A1I4FSN8</accession>
<dbReference type="InterPro" id="IPR013324">
    <property type="entry name" value="RNA_pol_sigma_r3/r4-like"/>
</dbReference>
<feature type="domain" description="RNA polymerase sigma-70 region 2" evidence="5">
    <location>
        <begin position="31"/>
        <end position="89"/>
    </location>
</feature>
<dbReference type="EMBL" id="FOSK01000022">
    <property type="protein sequence ID" value="SFL20868.1"/>
    <property type="molecule type" value="Genomic_DNA"/>
</dbReference>
<dbReference type="Gene3D" id="1.10.10.10">
    <property type="entry name" value="Winged helix-like DNA-binding domain superfamily/Winged helix DNA-binding domain"/>
    <property type="match status" value="1"/>
</dbReference>
<evidence type="ECO:0000259" key="5">
    <source>
        <dbReference type="Pfam" id="PF04542"/>
    </source>
</evidence>
<dbReference type="Proteomes" id="UP000199598">
    <property type="component" value="Unassembled WGS sequence"/>
</dbReference>
<dbReference type="SUPFAM" id="SSF88946">
    <property type="entry name" value="Sigma2 domain of RNA polymerase sigma factors"/>
    <property type="match status" value="1"/>
</dbReference>
<evidence type="ECO:0000313" key="8">
    <source>
        <dbReference type="Proteomes" id="UP000199598"/>
    </source>
</evidence>
<evidence type="ECO:0000256" key="1">
    <source>
        <dbReference type="ARBA" id="ARBA00010641"/>
    </source>
</evidence>
<name>A0A1I4FSN8_9HYPH</name>
<evidence type="ECO:0000259" key="6">
    <source>
        <dbReference type="Pfam" id="PF08281"/>
    </source>
</evidence>
<comment type="similarity">
    <text evidence="1">Belongs to the sigma-70 factor family. ECF subfamily.</text>
</comment>
<comment type="caution">
    <text evidence="7">The sequence shown here is derived from an EMBL/GenBank/DDBJ whole genome shotgun (WGS) entry which is preliminary data.</text>
</comment>
<feature type="domain" description="RNA polymerase sigma factor 70 region 4 type 2" evidence="6">
    <location>
        <begin position="122"/>
        <end position="173"/>
    </location>
</feature>
<keyword evidence="2" id="KW-0805">Transcription regulation</keyword>
<dbReference type="Pfam" id="PF04542">
    <property type="entry name" value="Sigma70_r2"/>
    <property type="match status" value="1"/>
</dbReference>
<dbReference type="PANTHER" id="PTHR43133:SF63">
    <property type="entry name" value="RNA POLYMERASE SIGMA FACTOR FECI-RELATED"/>
    <property type="match status" value="1"/>
</dbReference>
<evidence type="ECO:0000256" key="4">
    <source>
        <dbReference type="ARBA" id="ARBA00023163"/>
    </source>
</evidence>
<dbReference type="Gene3D" id="1.10.1740.10">
    <property type="match status" value="1"/>
</dbReference>
<protein>
    <submittedName>
        <fullName evidence="7">RNA polymerase sigma-70 factor, ECF subfamily</fullName>
    </submittedName>
</protein>
<keyword evidence="3" id="KW-0731">Sigma factor</keyword>